<dbReference type="InterPro" id="IPR020103">
    <property type="entry name" value="PsdUridine_synth_cat_dom_sf"/>
</dbReference>
<dbReference type="FunFam" id="3.30.70.3190:FF:000001">
    <property type="entry name" value="tRNA pseudouridine synthase Pus10"/>
    <property type="match status" value="1"/>
</dbReference>
<reference evidence="10" key="1">
    <citation type="submission" date="2021-06" db="EMBL/GenBank/DDBJ databases">
        <authorList>
            <person name="Kallberg Y."/>
            <person name="Tangrot J."/>
            <person name="Rosling A."/>
        </authorList>
    </citation>
    <scope>NUCLEOTIDE SEQUENCE</scope>
    <source>
        <strain evidence="10">IA702</strain>
    </source>
</reference>
<dbReference type="EMBL" id="CAJVPJ010002773">
    <property type="protein sequence ID" value="CAG8629077.1"/>
    <property type="molecule type" value="Genomic_DNA"/>
</dbReference>
<evidence type="ECO:0000256" key="3">
    <source>
        <dbReference type="ARBA" id="ARBA00022694"/>
    </source>
</evidence>
<comment type="caution">
    <text evidence="10">The sequence shown here is derived from an EMBL/GenBank/DDBJ whole genome shotgun (WGS) entry which is preliminary data.</text>
</comment>
<dbReference type="FunFam" id="3.30.70.2510:FF:000001">
    <property type="entry name" value="tRNA pseudouridine synthase Pus10"/>
    <property type="match status" value="1"/>
</dbReference>
<dbReference type="AlphaFoldDB" id="A0A9N9D7P2"/>
<dbReference type="Pfam" id="PF21238">
    <property type="entry name" value="Pus10_C"/>
    <property type="match status" value="1"/>
</dbReference>
<evidence type="ECO:0000256" key="2">
    <source>
        <dbReference type="ARBA" id="ARBA00012787"/>
    </source>
</evidence>
<keyword evidence="4" id="KW-0413">Isomerase</keyword>
<dbReference type="Pfam" id="PF21237">
    <property type="entry name" value="Pus10_N_euk"/>
    <property type="match status" value="1"/>
</dbReference>
<evidence type="ECO:0000313" key="10">
    <source>
        <dbReference type="EMBL" id="CAG8629077.1"/>
    </source>
</evidence>
<dbReference type="InterPro" id="IPR048741">
    <property type="entry name" value="Pus10-like_C"/>
</dbReference>
<dbReference type="OrthoDB" id="271937at2759"/>
<evidence type="ECO:0000259" key="9">
    <source>
        <dbReference type="Pfam" id="PF21238"/>
    </source>
</evidence>
<evidence type="ECO:0000256" key="4">
    <source>
        <dbReference type="ARBA" id="ARBA00023235"/>
    </source>
</evidence>
<evidence type="ECO:0000256" key="1">
    <source>
        <dbReference type="ARBA" id="ARBA00009652"/>
    </source>
</evidence>
<dbReference type="EC" id="5.4.99.25" evidence="2"/>
<dbReference type="InterPro" id="IPR048742">
    <property type="entry name" value="Pus10_N_euk"/>
</dbReference>
<dbReference type="GO" id="GO:0160148">
    <property type="term" value="F:tRNA pseudouridine(55) synthase activity"/>
    <property type="evidence" value="ECO:0007669"/>
    <property type="project" value="UniProtKB-EC"/>
</dbReference>
<protein>
    <recommendedName>
        <fullName evidence="2">tRNA pseudouridine(55) synthase</fullName>
        <ecNumber evidence="2">5.4.99.25</ecNumber>
    </recommendedName>
    <alternativeName>
        <fullName evidence="7">tRNA pseudouridine 55 synthase</fullName>
    </alternativeName>
    <alternativeName>
        <fullName evidence="5">tRNA pseudouridylate synthase</fullName>
    </alternativeName>
    <alternativeName>
        <fullName evidence="6">tRNA-uridine isomerase</fullName>
    </alternativeName>
</protein>
<proteinExistence type="inferred from homology"/>
<feature type="domain" description="Pus10-like C-terminal" evidence="9">
    <location>
        <begin position="315"/>
        <end position="549"/>
    </location>
</feature>
<dbReference type="GO" id="GO:0031119">
    <property type="term" value="P:tRNA pseudouridine synthesis"/>
    <property type="evidence" value="ECO:0007669"/>
    <property type="project" value="UniProtKB-ARBA"/>
</dbReference>
<gene>
    <name evidence="10" type="ORF">POCULU_LOCUS8797</name>
</gene>
<name>A0A9N9D7P2_9GLOM</name>
<feature type="domain" description="Pus10 N-terminal eukaryotes" evidence="8">
    <location>
        <begin position="134"/>
        <end position="301"/>
    </location>
</feature>
<dbReference type="SUPFAM" id="SSF55120">
    <property type="entry name" value="Pseudouridine synthase"/>
    <property type="match status" value="1"/>
</dbReference>
<dbReference type="PANTHER" id="PTHR21568">
    <property type="entry name" value="TRNA PSEUDOURIDINE SYNTHASE PUS10"/>
    <property type="match status" value="1"/>
</dbReference>
<organism evidence="10 11">
    <name type="scientific">Paraglomus occultum</name>
    <dbReference type="NCBI Taxonomy" id="144539"/>
    <lineage>
        <taxon>Eukaryota</taxon>
        <taxon>Fungi</taxon>
        <taxon>Fungi incertae sedis</taxon>
        <taxon>Mucoromycota</taxon>
        <taxon>Glomeromycotina</taxon>
        <taxon>Glomeromycetes</taxon>
        <taxon>Paraglomerales</taxon>
        <taxon>Paraglomeraceae</taxon>
        <taxon>Paraglomus</taxon>
    </lineage>
</organism>
<keyword evidence="3" id="KW-0819">tRNA processing</keyword>
<dbReference type="Proteomes" id="UP000789572">
    <property type="component" value="Unassembled WGS sequence"/>
</dbReference>
<accession>A0A9N9D7P2</accession>
<evidence type="ECO:0000259" key="8">
    <source>
        <dbReference type="Pfam" id="PF21237"/>
    </source>
</evidence>
<dbReference type="InterPro" id="IPR039894">
    <property type="entry name" value="Pus10-like"/>
</dbReference>
<sequence length="556" mass="63280">MSKKRLWSDDHALVSVGLPPETDKWKRIKIENPSFSEGVDFLYQKVTSELQKTCHGKISRDIINVLSDISACARCTLRFLSIRDWNVYSAPEELLFETFRRICANFDVEPLSETRANVYTTEEIISPRESPTICPLCFDLLRFADKLDCVWPICEKYYAHDYKVTDFNLNIVLPSGVIVKNHSALIRIQRLAAFTGDYVVDLKAPYKSLLGSSIQEALGLQHSSGSKFLINVEYCHPETQENHRFLTRVSSANFQLKKIKVKGKDVWTGDSRQNIAKALAVTGDDDFIEYGEYPPTAVTERFQILTIRLEHSPIFVGGRYLKLSRDISQTPWVVSGSRLTEKSVSECIGEILREKYRCDDYNFVSAGREDANVRMLGNGRPFYLGLINPREPCLSQHELNDAEMEIAELSGKLIRAHKLKPIDECHLPTIKTGEESKYIFTSMLVWLSKMVSTEMVNKLNEIGTSGITIDQWTPIRVLQRRALMVRKKRIHNLLAEALGEHFLRIELRTEAGTYIKEFIHGDLGRTTPSLGNLVGCDADILELDVIDVELAWPPED</sequence>
<comment type="similarity">
    <text evidence="1">Belongs to the pseudouridine synthase Pus10 family.</text>
</comment>
<evidence type="ECO:0000256" key="5">
    <source>
        <dbReference type="ARBA" id="ARBA00075270"/>
    </source>
</evidence>
<evidence type="ECO:0000256" key="7">
    <source>
        <dbReference type="ARBA" id="ARBA00083669"/>
    </source>
</evidence>
<dbReference type="Gene3D" id="3.30.70.3190">
    <property type="match status" value="1"/>
</dbReference>
<dbReference type="GO" id="GO:0003723">
    <property type="term" value="F:RNA binding"/>
    <property type="evidence" value="ECO:0007669"/>
    <property type="project" value="InterPro"/>
</dbReference>
<dbReference type="PANTHER" id="PTHR21568:SF0">
    <property type="entry name" value="TRNA PSEUDOURIDINE SYNTHASE PUS10"/>
    <property type="match status" value="1"/>
</dbReference>
<evidence type="ECO:0000256" key="6">
    <source>
        <dbReference type="ARBA" id="ARBA00079393"/>
    </source>
</evidence>
<dbReference type="Gene3D" id="3.30.70.2510">
    <property type="match status" value="1"/>
</dbReference>
<keyword evidence="11" id="KW-1185">Reference proteome</keyword>
<evidence type="ECO:0000313" key="11">
    <source>
        <dbReference type="Proteomes" id="UP000789572"/>
    </source>
</evidence>